<comment type="caution">
    <text evidence="3">The sequence shown here is derived from an EMBL/GenBank/DDBJ whole genome shotgun (WGS) entry which is preliminary data.</text>
</comment>
<dbReference type="InterPro" id="IPR050836">
    <property type="entry name" value="SDS22/Internalin_LRR"/>
</dbReference>
<dbReference type="PROSITE" id="PS51450">
    <property type="entry name" value="LRR"/>
    <property type="match status" value="2"/>
</dbReference>
<dbReference type="Proteomes" id="UP001642409">
    <property type="component" value="Unassembled WGS sequence"/>
</dbReference>
<dbReference type="EMBL" id="CAXDID020000002">
    <property type="protein sequence ID" value="CAL5971404.1"/>
    <property type="molecule type" value="Genomic_DNA"/>
</dbReference>
<protein>
    <submittedName>
        <fullName evidence="3">Uncharacterized protein</fullName>
    </submittedName>
</protein>
<dbReference type="Gene3D" id="3.80.10.10">
    <property type="entry name" value="Ribonuclease Inhibitor"/>
    <property type="match status" value="1"/>
</dbReference>
<proteinExistence type="predicted"/>
<name>A0ABP1GM08_9EUKA</name>
<accession>A0ABP1GM08</accession>
<organism evidence="3 4">
    <name type="scientific">Hexamita inflata</name>
    <dbReference type="NCBI Taxonomy" id="28002"/>
    <lineage>
        <taxon>Eukaryota</taxon>
        <taxon>Metamonada</taxon>
        <taxon>Diplomonadida</taxon>
        <taxon>Hexamitidae</taxon>
        <taxon>Hexamitinae</taxon>
        <taxon>Hexamita</taxon>
    </lineage>
</organism>
<dbReference type="InterPro" id="IPR001611">
    <property type="entry name" value="Leu-rich_rpt"/>
</dbReference>
<dbReference type="InterPro" id="IPR032675">
    <property type="entry name" value="LRR_dom_sf"/>
</dbReference>
<dbReference type="PANTHER" id="PTHR46652">
    <property type="entry name" value="LEUCINE-RICH REPEAT AND IQ DOMAIN-CONTAINING PROTEIN 1-RELATED"/>
    <property type="match status" value="1"/>
</dbReference>
<keyword evidence="4" id="KW-1185">Reference proteome</keyword>
<evidence type="ECO:0000256" key="2">
    <source>
        <dbReference type="ARBA" id="ARBA00022737"/>
    </source>
</evidence>
<reference evidence="3 4" key="1">
    <citation type="submission" date="2024-07" db="EMBL/GenBank/DDBJ databases">
        <authorList>
            <person name="Akdeniz Z."/>
        </authorList>
    </citation>
    <scope>NUCLEOTIDE SEQUENCE [LARGE SCALE GENOMIC DNA]</scope>
</reference>
<dbReference type="SUPFAM" id="SSF52058">
    <property type="entry name" value="L domain-like"/>
    <property type="match status" value="1"/>
</dbReference>
<dbReference type="Pfam" id="PF13516">
    <property type="entry name" value="LRR_6"/>
    <property type="match status" value="2"/>
</dbReference>
<gene>
    <name evidence="3" type="ORF">HINF_LOCUS1344</name>
</gene>
<keyword evidence="1" id="KW-0433">Leucine-rich repeat</keyword>
<evidence type="ECO:0000313" key="3">
    <source>
        <dbReference type="EMBL" id="CAL5971404.1"/>
    </source>
</evidence>
<dbReference type="PANTHER" id="PTHR46652:SF3">
    <property type="entry name" value="LEUCINE-RICH REPEAT-CONTAINING PROTEIN 9"/>
    <property type="match status" value="1"/>
</dbReference>
<evidence type="ECO:0000313" key="4">
    <source>
        <dbReference type="Proteomes" id="UP001642409"/>
    </source>
</evidence>
<keyword evidence="2" id="KW-0677">Repeat</keyword>
<evidence type="ECO:0000256" key="1">
    <source>
        <dbReference type="ARBA" id="ARBA00022614"/>
    </source>
</evidence>
<sequence length="175" mass="20744">MINLEELDLHGNYGMDFTPIQYLTKLKKLNISYCTVNNVIMLRTLDNLLELDLSYNQVVHIYPLQDLNSLTQLNISSNCIQDMSVIQNHLKFKQYITSNQRQPTQYDATQAIKIQKVDISNILVQQLNKKRRNWKNTQYKQKAQKSLQRLYDEQQQFSNIIVILFEQGNRIVEYQ</sequence>